<comment type="caution">
    <text evidence="1">The sequence shown here is derived from an EMBL/GenBank/DDBJ whole genome shotgun (WGS) entry which is preliminary data.</text>
</comment>
<gene>
    <name evidence="1" type="ORF">HPB49_018689</name>
</gene>
<evidence type="ECO:0000313" key="1">
    <source>
        <dbReference type="EMBL" id="KAH7941946.1"/>
    </source>
</evidence>
<proteinExistence type="predicted"/>
<reference evidence="1" key="1">
    <citation type="submission" date="2020-05" db="EMBL/GenBank/DDBJ databases">
        <title>Large-scale comparative analyses of tick genomes elucidate their genetic diversity and vector capacities.</title>
        <authorList>
            <person name="Jia N."/>
            <person name="Wang J."/>
            <person name="Shi W."/>
            <person name="Du L."/>
            <person name="Sun Y."/>
            <person name="Zhan W."/>
            <person name="Jiang J."/>
            <person name="Wang Q."/>
            <person name="Zhang B."/>
            <person name="Ji P."/>
            <person name="Sakyi L.B."/>
            <person name="Cui X."/>
            <person name="Yuan T."/>
            <person name="Jiang B."/>
            <person name="Yang W."/>
            <person name="Lam T.T.-Y."/>
            <person name="Chang Q."/>
            <person name="Ding S."/>
            <person name="Wang X."/>
            <person name="Zhu J."/>
            <person name="Ruan X."/>
            <person name="Zhao L."/>
            <person name="Wei J."/>
            <person name="Que T."/>
            <person name="Du C."/>
            <person name="Cheng J."/>
            <person name="Dai P."/>
            <person name="Han X."/>
            <person name="Huang E."/>
            <person name="Gao Y."/>
            <person name="Liu J."/>
            <person name="Shao H."/>
            <person name="Ye R."/>
            <person name="Li L."/>
            <person name="Wei W."/>
            <person name="Wang X."/>
            <person name="Wang C."/>
            <person name="Yang T."/>
            <person name="Huo Q."/>
            <person name="Li W."/>
            <person name="Guo W."/>
            <person name="Chen H."/>
            <person name="Zhou L."/>
            <person name="Ni X."/>
            <person name="Tian J."/>
            <person name="Zhou Y."/>
            <person name="Sheng Y."/>
            <person name="Liu T."/>
            <person name="Pan Y."/>
            <person name="Xia L."/>
            <person name="Li J."/>
            <person name="Zhao F."/>
            <person name="Cao W."/>
        </authorList>
    </citation>
    <scope>NUCLEOTIDE SEQUENCE</scope>
    <source>
        <strain evidence="1">Dsil-2018</strain>
    </source>
</reference>
<keyword evidence="2" id="KW-1185">Reference proteome</keyword>
<protein>
    <submittedName>
        <fullName evidence="1">Uncharacterized protein</fullName>
    </submittedName>
</protein>
<organism evidence="1 2">
    <name type="scientific">Dermacentor silvarum</name>
    <name type="common">Tick</name>
    <dbReference type="NCBI Taxonomy" id="543639"/>
    <lineage>
        <taxon>Eukaryota</taxon>
        <taxon>Metazoa</taxon>
        <taxon>Ecdysozoa</taxon>
        <taxon>Arthropoda</taxon>
        <taxon>Chelicerata</taxon>
        <taxon>Arachnida</taxon>
        <taxon>Acari</taxon>
        <taxon>Parasitiformes</taxon>
        <taxon>Ixodida</taxon>
        <taxon>Ixodoidea</taxon>
        <taxon>Ixodidae</taxon>
        <taxon>Rhipicephalinae</taxon>
        <taxon>Dermacentor</taxon>
    </lineage>
</organism>
<evidence type="ECO:0000313" key="2">
    <source>
        <dbReference type="Proteomes" id="UP000821865"/>
    </source>
</evidence>
<dbReference type="Proteomes" id="UP000821865">
    <property type="component" value="Chromosome 7"/>
</dbReference>
<sequence>MAEANGCTVLPTRCSSPSIDRQRYNDDGHPTASSEEQKKVEKSVDCFFKATQAAAKLREGCPRLQRERHVAFLMKGLSHLPQAYQDLDASRPWLCYWILHSLELLEVSLYSEMKSSIAAFLGKCQHPEGGFSGGPGQQAHLAPTYAAVNALSILGTEEAYKVINRNTLYNFLRRMKQPDGSFIMHDGGEADVRCSTSVRDGSSWVVVVRDGAPRWPKCTVATRRKNQRLRTVQQGCAQTTPSSHAERPFLKARSRWIKQPNNNACIL</sequence>
<dbReference type="EMBL" id="CM023476">
    <property type="protein sequence ID" value="KAH7941946.1"/>
    <property type="molecule type" value="Genomic_DNA"/>
</dbReference>
<accession>A0ACB8CGX4</accession>
<name>A0ACB8CGX4_DERSI</name>